<dbReference type="InterPro" id="IPR029016">
    <property type="entry name" value="GAF-like_dom_sf"/>
</dbReference>
<sequence>MDGEEILKEIISSMQDGCVVLDAEGTTLFVNSAFCRMTDFSQEELAGKRAPYPYGTKKEINSFEETLNKAVEEKGPEVEIVLKKKNDEPFPTLFTASRILDDDGNISRYITIFKDISERSRAEKKIEHLNRVLRTISDVNQIIIKEKNRGQLIKRICDTFVKNRGYYSSWIVLQGEDGTVVFDAQSGLDEEFSLLVERFKKGDLPDCAQRALATPGVQSIENTLTQCRCPLIRSEKDKRIMTVRIEHEGKIYGVLNVSTPNYSLTDT</sequence>
<comment type="caution">
    <text evidence="3">The sequence shown here is derived from an EMBL/GenBank/DDBJ whole genome shotgun (WGS) entry which is preliminary data.</text>
</comment>
<proteinExistence type="predicted"/>
<dbReference type="SMART" id="SM00086">
    <property type="entry name" value="PAC"/>
    <property type="match status" value="1"/>
</dbReference>
<dbReference type="SMART" id="SM00091">
    <property type="entry name" value="PAS"/>
    <property type="match status" value="1"/>
</dbReference>
<reference evidence="3 4" key="1">
    <citation type="submission" date="2024-09" db="EMBL/GenBank/DDBJ databases">
        <title>Laminarin stimulates single cell rates of sulfate reduction while oxygen inhibits transcriptomic activity in coastal marine sediment.</title>
        <authorList>
            <person name="Lindsay M."/>
            <person name="Orcutt B."/>
            <person name="Emerson D."/>
            <person name="Stepanauskas R."/>
            <person name="D'Angelo T."/>
        </authorList>
    </citation>
    <scope>NUCLEOTIDE SEQUENCE [LARGE SCALE GENOMIC DNA]</scope>
    <source>
        <strain evidence="3">SAG AM-311-K15</strain>
    </source>
</reference>
<feature type="domain" description="PAS" evidence="1">
    <location>
        <begin position="3"/>
        <end position="74"/>
    </location>
</feature>
<dbReference type="NCBIfam" id="TIGR00229">
    <property type="entry name" value="sensory_box"/>
    <property type="match status" value="1"/>
</dbReference>
<dbReference type="InterPro" id="IPR052155">
    <property type="entry name" value="Biofilm_reg_signaling"/>
</dbReference>
<protein>
    <submittedName>
        <fullName evidence="3">PAS domain-containing protein</fullName>
    </submittedName>
</protein>
<dbReference type="Pfam" id="PF13426">
    <property type="entry name" value="PAS_9"/>
    <property type="match status" value="1"/>
</dbReference>
<dbReference type="InterPro" id="IPR000014">
    <property type="entry name" value="PAS"/>
</dbReference>
<dbReference type="SUPFAM" id="SSF55781">
    <property type="entry name" value="GAF domain-like"/>
    <property type="match status" value="1"/>
</dbReference>
<gene>
    <name evidence="3" type="ORF">ACFL27_07965</name>
</gene>
<feature type="domain" description="PAC" evidence="2">
    <location>
        <begin position="76"/>
        <end position="128"/>
    </location>
</feature>
<evidence type="ECO:0000259" key="2">
    <source>
        <dbReference type="PROSITE" id="PS50113"/>
    </source>
</evidence>
<evidence type="ECO:0000259" key="1">
    <source>
        <dbReference type="PROSITE" id="PS50112"/>
    </source>
</evidence>
<dbReference type="PANTHER" id="PTHR44757">
    <property type="entry name" value="DIGUANYLATE CYCLASE DGCP"/>
    <property type="match status" value="1"/>
</dbReference>
<dbReference type="Gene3D" id="3.30.450.20">
    <property type="entry name" value="PAS domain"/>
    <property type="match status" value="1"/>
</dbReference>
<dbReference type="InterPro" id="IPR035965">
    <property type="entry name" value="PAS-like_dom_sf"/>
</dbReference>
<name>A0ABV6YVB5_UNCC1</name>
<dbReference type="Gene3D" id="3.30.450.40">
    <property type="match status" value="1"/>
</dbReference>
<dbReference type="Proteomes" id="UP001594351">
    <property type="component" value="Unassembled WGS sequence"/>
</dbReference>
<organism evidence="3 4">
    <name type="scientific">candidate division CSSED10-310 bacterium</name>
    <dbReference type="NCBI Taxonomy" id="2855610"/>
    <lineage>
        <taxon>Bacteria</taxon>
        <taxon>Bacteria division CSSED10-310</taxon>
    </lineage>
</organism>
<dbReference type="PANTHER" id="PTHR44757:SF2">
    <property type="entry name" value="BIOFILM ARCHITECTURE MAINTENANCE PROTEIN MBAA"/>
    <property type="match status" value="1"/>
</dbReference>
<dbReference type="InterPro" id="IPR000700">
    <property type="entry name" value="PAS-assoc_C"/>
</dbReference>
<evidence type="ECO:0000313" key="3">
    <source>
        <dbReference type="EMBL" id="MFC1850110.1"/>
    </source>
</evidence>
<accession>A0ABV6YVB5</accession>
<keyword evidence="4" id="KW-1185">Reference proteome</keyword>
<dbReference type="InterPro" id="IPR001610">
    <property type="entry name" value="PAC"/>
</dbReference>
<dbReference type="CDD" id="cd00130">
    <property type="entry name" value="PAS"/>
    <property type="match status" value="1"/>
</dbReference>
<dbReference type="SUPFAM" id="SSF55785">
    <property type="entry name" value="PYP-like sensor domain (PAS domain)"/>
    <property type="match status" value="1"/>
</dbReference>
<dbReference type="EMBL" id="JBHPBY010000076">
    <property type="protein sequence ID" value="MFC1850110.1"/>
    <property type="molecule type" value="Genomic_DNA"/>
</dbReference>
<evidence type="ECO:0000313" key="4">
    <source>
        <dbReference type="Proteomes" id="UP001594351"/>
    </source>
</evidence>
<dbReference type="PROSITE" id="PS50112">
    <property type="entry name" value="PAS"/>
    <property type="match status" value="1"/>
</dbReference>
<dbReference type="PROSITE" id="PS50113">
    <property type="entry name" value="PAC"/>
    <property type="match status" value="1"/>
</dbReference>